<dbReference type="PANTHER" id="PTHR18901:SF38">
    <property type="entry name" value="PSEUDOURIDINE-5'-PHOSPHATASE"/>
    <property type="match status" value="1"/>
</dbReference>
<sequence>MDRRWPRAVIFDMDGLMFGTEQMIQRSWDEVGPELGYEPLGHNIYQTMGMNRASRMQYFLEHYGADFPFDRFQDAYRERVRICTERDGVPVKPGLLELLEYLKKEKIPAVVATGSSRTHALDLLERTGVLPYFQFVLAGDQVKVAKPDPEIYVKTCEMLGRRPEEVLVLEDSWNGVRSAHAAGTPVILIPDLQKDSSPVEGQYLKKMESLKETAEWLKNSCRSKENMYNKNRNCY</sequence>
<reference evidence="1" key="2">
    <citation type="journal article" date="2021" name="PeerJ">
        <title>Extensive microbial diversity within the chicken gut microbiome revealed by metagenomics and culture.</title>
        <authorList>
            <person name="Gilroy R."/>
            <person name="Ravi A."/>
            <person name="Getino M."/>
            <person name="Pursley I."/>
            <person name="Horton D.L."/>
            <person name="Alikhan N.F."/>
            <person name="Baker D."/>
            <person name="Gharbi K."/>
            <person name="Hall N."/>
            <person name="Watson M."/>
            <person name="Adriaenssens E.M."/>
            <person name="Foster-Nyarko E."/>
            <person name="Jarju S."/>
            <person name="Secka A."/>
            <person name="Antonio M."/>
            <person name="Oren A."/>
            <person name="Chaudhuri R.R."/>
            <person name="La Ragione R."/>
            <person name="Hildebrand F."/>
            <person name="Pallen M.J."/>
        </authorList>
    </citation>
    <scope>NUCLEOTIDE SEQUENCE</scope>
    <source>
        <strain evidence="1">CHK188-20938</strain>
    </source>
</reference>
<dbReference type="SFLD" id="SFLDS00003">
    <property type="entry name" value="Haloacid_Dehalogenase"/>
    <property type="match status" value="1"/>
</dbReference>
<dbReference type="SFLD" id="SFLDG01135">
    <property type="entry name" value="C1.5.6:_HAD__Beta-PGM__Phospha"/>
    <property type="match status" value="1"/>
</dbReference>
<dbReference type="InterPro" id="IPR023214">
    <property type="entry name" value="HAD_sf"/>
</dbReference>
<protein>
    <submittedName>
        <fullName evidence="1">HAD family phosphatase</fullName>
    </submittedName>
</protein>
<comment type="caution">
    <text evidence="1">The sequence shown here is derived from an EMBL/GenBank/DDBJ whole genome shotgun (WGS) entry which is preliminary data.</text>
</comment>
<dbReference type="PANTHER" id="PTHR18901">
    <property type="entry name" value="2-DEOXYGLUCOSE-6-PHOSPHATE PHOSPHATASE 2"/>
    <property type="match status" value="1"/>
</dbReference>
<dbReference type="InterPro" id="IPR023198">
    <property type="entry name" value="PGP-like_dom2"/>
</dbReference>
<dbReference type="Proteomes" id="UP000824169">
    <property type="component" value="Unassembled WGS sequence"/>
</dbReference>
<evidence type="ECO:0000313" key="2">
    <source>
        <dbReference type="Proteomes" id="UP000824169"/>
    </source>
</evidence>
<dbReference type="InterPro" id="IPR036412">
    <property type="entry name" value="HAD-like_sf"/>
</dbReference>
<dbReference type="SUPFAM" id="SSF56784">
    <property type="entry name" value="HAD-like"/>
    <property type="match status" value="1"/>
</dbReference>
<gene>
    <name evidence="1" type="ORF">IAB71_04035</name>
</gene>
<evidence type="ECO:0000313" key="1">
    <source>
        <dbReference type="EMBL" id="HIV24947.1"/>
    </source>
</evidence>
<accession>A0A9D1P2R4</accession>
<reference evidence="1" key="1">
    <citation type="submission" date="2020-10" db="EMBL/GenBank/DDBJ databases">
        <authorList>
            <person name="Gilroy R."/>
        </authorList>
    </citation>
    <scope>NUCLEOTIDE SEQUENCE</scope>
    <source>
        <strain evidence="1">CHK188-20938</strain>
    </source>
</reference>
<dbReference type="Gene3D" id="1.10.150.240">
    <property type="entry name" value="Putative phosphatase, domain 2"/>
    <property type="match status" value="1"/>
</dbReference>
<dbReference type="PRINTS" id="PR00413">
    <property type="entry name" value="HADHALOGNASE"/>
</dbReference>
<organism evidence="1 2">
    <name type="scientific">Candidatus Scatomonas pullistercoris</name>
    <dbReference type="NCBI Taxonomy" id="2840920"/>
    <lineage>
        <taxon>Bacteria</taxon>
        <taxon>Bacillati</taxon>
        <taxon>Bacillota</taxon>
        <taxon>Clostridia</taxon>
        <taxon>Lachnospirales</taxon>
        <taxon>Lachnospiraceae</taxon>
        <taxon>Lachnospiraceae incertae sedis</taxon>
        <taxon>Candidatus Scatomonas</taxon>
    </lineage>
</organism>
<dbReference type="Gene3D" id="3.40.50.1000">
    <property type="entry name" value="HAD superfamily/HAD-like"/>
    <property type="match status" value="1"/>
</dbReference>
<name>A0A9D1P2R4_9FIRM</name>
<dbReference type="NCBIfam" id="TIGR01509">
    <property type="entry name" value="HAD-SF-IA-v3"/>
    <property type="match status" value="1"/>
</dbReference>
<dbReference type="Pfam" id="PF00702">
    <property type="entry name" value="Hydrolase"/>
    <property type="match status" value="1"/>
</dbReference>
<proteinExistence type="predicted"/>
<dbReference type="AlphaFoldDB" id="A0A9D1P2R4"/>
<dbReference type="EMBL" id="DVOO01000011">
    <property type="protein sequence ID" value="HIV24947.1"/>
    <property type="molecule type" value="Genomic_DNA"/>
</dbReference>
<dbReference type="InterPro" id="IPR006439">
    <property type="entry name" value="HAD-SF_hydro_IA"/>
</dbReference>
<dbReference type="SFLD" id="SFLDG01129">
    <property type="entry name" value="C1.5:_HAD__Beta-PGM__Phosphata"/>
    <property type="match status" value="1"/>
</dbReference>